<evidence type="ECO:0000313" key="2">
    <source>
        <dbReference type="EMBL" id="KAG6373365.1"/>
    </source>
</evidence>
<gene>
    <name evidence="2" type="ORF">JVT61DRAFT_6512</name>
</gene>
<accession>A0A8I2YK57</accession>
<comment type="caution">
    <text evidence="2">The sequence shown here is derived from an EMBL/GenBank/DDBJ whole genome shotgun (WGS) entry which is preliminary data.</text>
</comment>
<dbReference type="AlphaFoldDB" id="A0A8I2YK57"/>
<keyword evidence="3" id="KW-1185">Reference proteome</keyword>
<organism evidence="2 3">
    <name type="scientific">Boletus reticuloceps</name>
    <dbReference type="NCBI Taxonomy" id="495285"/>
    <lineage>
        <taxon>Eukaryota</taxon>
        <taxon>Fungi</taxon>
        <taxon>Dikarya</taxon>
        <taxon>Basidiomycota</taxon>
        <taxon>Agaricomycotina</taxon>
        <taxon>Agaricomycetes</taxon>
        <taxon>Agaricomycetidae</taxon>
        <taxon>Boletales</taxon>
        <taxon>Boletineae</taxon>
        <taxon>Boletaceae</taxon>
        <taxon>Boletoideae</taxon>
        <taxon>Boletus</taxon>
    </lineage>
</organism>
<sequence>MHAYRCPWSRSKKQKLRTLSSFRELPRLCYVFGASVLSDVLVLLARDACCRCAKQSVQYACCAYMAVSVVSGPSLAVVVHIAQPL</sequence>
<protein>
    <submittedName>
        <fullName evidence="2">Uncharacterized protein</fullName>
    </submittedName>
</protein>
<proteinExistence type="predicted"/>
<dbReference type="Proteomes" id="UP000683000">
    <property type="component" value="Unassembled WGS sequence"/>
</dbReference>
<keyword evidence="1" id="KW-0812">Transmembrane</keyword>
<name>A0A8I2YK57_9AGAM</name>
<evidence type="ECO:0000313" key="3">
    <source>
        <dbReference type="Proteomes" id="UP000683000"/>
    </source>
</evidence>
<dbReference type="EMBL" id="JAGFBS010000022">
    <property type="protein sequence ID" value="KAG6373365.1"/>
    <property type="molecule type" value="Genomic_DNA"/>
</dbReference>
<keyword evidence="1" id="KW-1133">Transmembrane helix</keyword>
<keyword evidence="1" id="KW-0472">Membrane</keyword>
<evidence type="ECO:0000256" key="1">
    <source>
        <dbReference type="SAM" id="Phobius"/>
    </source>
</evidence>
<feature type="transmembrane region" description="Helical" evidence="1">
    <location>
        <begin position="57"/>
        <end position="82"/>
    </location>
</feature>
<reference evidence="2" key="1">
    <citation type="submission" date="2021-03" db="EMBL/GenBank/DDBJ databases">
        <title>Evolutionary innovations through gain and loss of genes in the ectomycorrhizal Boletales.</title>
        <authorList>
            <person name="Wu G."/>
            <person name="Miyauchi S."/>
            <person name="Morin E."/>
            <person name="Yang Z.-L."/>
            <person name="Xu J."/>
            <person name="Martin F.M."/>
        </authorList>
    </citation>
    <scope>NUCLEOTIDE SEQUENCE</scope>
    <source>
        <strain evidence="2">BR01</strain>
    </source>
</reference>